<accession>A0A562KCH4</accession>
<dbReference type="EMBL" id="VLKM01000010">
    <property type="protein sequence ID" value="TWH92923.1"/>
    <property type="molecule type" value="Genomic_DNA"/>
</dbReference>
<evidence type="ECO:0000313" key="2">
    <source>
        <dbReference type="EMBL" id="TWH92923.1"/>
    </source>
</evidence>
<protein>
    <submittedName>
        <fullName evidence="2">Uncharacterized protein</fullName>
    </submittedName>
</protein>
<evidence type="ECO:0000256" key="1">
    <source>
        <dbReference type="SAM" id="Phobius"/>
    </source>
</evidence>
<name>A0A562KCH4_9FLAO</name>
<keyword evidence="1" id="KW-0472">Membrane</keyword>
<dbReference type="Proteomes" id="UP000315312">
    <property type="component" value="Unassembled WGS sequence"/>
</dbReference>
<proteinExistence type="predicted"/>
<reference evidence="2 3" key="1">
    <citation type="journal article" date="2015" name="Stand. Genomic Sci.">
        <title>Genomic Encyclopedia of Bacterial and Archaeal Type Strains, Phase III: the genomes of soil and plant-associated and newly described type strains.</title>
        <authorList>
            <person name="Whitman W.B."/>
            <person name="Woyke T."/>
            <person name="Klenk H.P."/>
            <person name="Zhou Y."/>
            <person name="Lilburn T.G."/>
            <person name="Beck B.J."/>
            <person name="De Vos P."/>
            <person name="Vandamme P."/>
            <person name="Eisen J.A."/>
            <person name="Garrity G."/>
            <person name="Hugenholtz P."/>
            <person name="Kyrpides N.C."/>
        </authorList>
    </citation>
    <scope>NUCLEOTIDE SEQUENCE [LARGE SCALE GENOMIC DNA]</scope>
    <source>
        <strain evidence="2 3">CGMCC 1.6844</strain>
    </source>
</reference>
<dbReference type="AlphaFoldDB" id="A0A562KCH4"/>
<keyword evidence="3" id="KW-1185">Reference proteome</keyword>
<keyword evidence="1" id="KW-0812">Transmembrane</keyword>
<dbReference type="RefSeq" id="WP_133610806.1">
    <property type="nucleotide sequence ID" value="NZ_VLKM01000010.1"/>
</dbReference>
<evidence type="ECO:0000313" key="3">
    <source>
        <dbReference type="Proteomes" id="UP000315312"/>
    </source>
</evidence>
<organism evidence="2 3">
    <name type="scientific">Flavobacterium cheniae</name>
    <dbReference type="NCBI Taxonomy" id="295428"/>
    <lineage>
        <taxon>Bacteria</taxon>
        <taxon>Pseudomonadati</taxon>
        <taxon>Bacteroidota</taxon>
        <taxon>Flavobacteriia</taxon>
        <taxon>Flavobacteriales</taxon>
        <taxon>Flavobacteriaceae</taxon>
        <taxon>Flavobacterium</taxon>
    </lineage>
</organism>
<comment type="caution">
    <text evidence="2">The sequence shown here is derived from an EMBL/GenBank/DDBJ whole genome shotgun (WGS) entry which is preliminary data.</text>
</comment>
<sequence length="83" mass="9625">MKRLIYFALLFLSFAGIVLFSYARINTGISLKYEVEPGECISNVSGNNLCKQQEYFLYLTILFFIFFIVVILFSKLFLSKTKS</sequence>
<keyword evidence="1" id="KW-1133">Transmembrane helix</keyword>
<feature type="transmembrane region" description="Helical" evidence="1">
    <location>
        <begin position="55"/>
        <end position="78"/>
    </location>
</feature>
<gene>
    <name evidence="2" type="ORF">IP97_02246</name>
</gene>